<evidence type="ECO:0000313" key="1">
    <source>
        <dbReference type="EMBL" id="CQD24028.1"/>
    </source>
</evidence>
<evidence type="ECO:0000313" key="2">
    <source>
        <dbReference type="Proteomes" id="UP000199251"/>
    </source>
</evidence>
<accession>A0A0E4H1U4</accession>
<dbReference type="EMBL" id="CTEE01000002">
    <property type="protein sequence ID" value="CQD24028.1"/>
    <property type="molecule type" value="Genomic_DNA"/>
</dbReference>
<sequence length="155" mass="16658">MSRERDQLIVRVCAAMNAIAPTQLTLDELCRLVPIVEGAAEREAAPVDNVVTFGACRRRRARRVASRSQFVVCMRSPSAHGTRMTRPTSELVDRAAPALLGGGPIHFSINKRGTAAGFIAVRVRVICAGTVPARLAAVIIMIGRRMPAQRAGSTL</sequence>
<organism evidence="1 2">
    <name type="scientific">Mycobacterium lentiflavum</name>
    <dbReference type="NCBI Taxonomy" id="141349"/>
    <lineage>
        <taxon>Bacteria</taxon>
        <taxon>Bacillati</taxon>
        <taxon>Actinomycetota</taxon>
        <taxon>Actinomycetes</taxon>
        <taxon>Mycobacteriales</taxon>
        <taxon>Mycobacteriaceae</taxon>
        <taxon>Mycobacterium</taxon>
        <taxon>Mycobacterium simiae complex</taxon>
    </lineage>
</organism>
<protein>
    <submittedName>
        <fullName evidence="1">Uncharacterized protein</fullName>
    </submittedName>
</protein>
<dbReference type="AlphaFoldDB" id="A0A0E4H1U4"/>
<dbReference type="Proteomes" id="UP000199251">
    <property type="component" value="Unassembled WGS sequence"/>
</dbReference>
<reference evidence="1 2" key="1">
    <citation type="submission" date="2015-03" db="EMBL/GenBank/DDBJ databases">
        <authorList>
            <person name="Urmite Genomes"/>
        </authorList>
    </citation>
    <scope>NUCLEOTIDE SEQUENCE [LARGE SCALE GENOMIC DNA]</scope>
    <source>
        <strain evidence="1 2">CSUR P1491</strain>
    </source>
</reference>
<gene>
    <name evidence="1" type="ORF">BN1232_06014</name>
</gene>
<proteinExistence type="predicted"/>
<name>A0A0E4H1U4_MYCLN</name>